<dbReference type="Proteomes" id="UP001054945">
    <property type="component" value="Unassembled WGS sequence"/>
</dbReference>
<gene>
    <name evidence="1" type="ORF">CEXT_800191</name>
</gene>
<keyword evidence="2" id="KW-1185">Reference proteome</keyword>
<name>A0AAV4XQS3_CAEEX</name>
<evidence type="ECO:0000313" key="1">
    <source>
        <dbReference type="EMBL" id="GIY97536.1"/>
    </source>
</evidence>
<dbReference type="AlphaFoldDB" id="A0AAV4XQS3"/>
<comment type="caution">
    <text evidence="1">The sequence shown here is derived from an EMBL/GenBank/DDBJ whole genome shotgun (WGS) entry which is preliminary data.</text>
</comment>
<protein>
    <submittedName>
        <fullName evidence="1">Uncharacterized protein</fullName>
    </submittedName>
</protein>
<accession>A0AAV4XQS3</accession>
<dbReference type="EMBL" id="BPLR01018176">
    <property type="protein sequence ID" value="GIY97536.1"/>
    <property type="molecule type" value="Genomic_DNA"/>
</dbReference>
<proteinExistence type="predicted"/>
<sequence length="83" mass="9772">MGIPSLTYELREEIENNYYRAIKEPQKTNRKLFQRVYHLMKPPNQTSVAKMELDCEGEGPILLRVLVETSQLFQILIMGQIEF</sequence>
<organism evidence="1 2">
    <name type="scientific">Caerostris extrusa</name>
    <name type="common">Bark spider</name>
    <name type="synonym">Caerostris bankana</name>
    <dbReference type="NCBI Taxonomy" id="172846"/>
    <lineage>
        <taxon>Eukaryota</taxon>
        <taxon>Metazoa</taxon>
        <taxon>Ecdysozoa</taxon>
        <taxon>Arthropoda</taxon>
        <taxon>Chelicerata</taxon>
        <taxon>Arachnida</taxon>
        <taxon>Araneae</taxon>
        <taxon>Araneomorphae</taxon>
        <taxon>Entelegynae</taxon>
        <taxon>Araneoidea</taxon>
        <taxon>Araneidae</taxon>
        <taxon>Caerostris</taxon>
    </lineage>
</organism>
<evidence type="ECO:0000313" key="2">
    <source>
        <dbReference type="Proteomes" id="UP001054945"/>
    </source>
</evidence>
<reference evidence="1 2" key="1">
    <citation type="submission" date="2021-06" db="EMBL/GenBank/DDBJ databases">
        <title>Caerostris extrusa draft genome.</title>
        <authorList>
            <person name="Kono N."/>
            <person name="Arakawa K."/>
        </authorList>
    </citation>
    <scope>NUCLEOTIDE SEQUENCE [LARGE SCALE GENOMIC DNA]</scope>
</reference>